<accession>A0A9W7FSD7</accession>
<evidence type="ECO:0000313" key="5">
    <source>
        <dbReference type="Proteomes" id="UP001165122"/>
    </source>
</evidence>
<name>A0A9W7FSD7_9STRA</name>
<evidence type="ECO:0000256" key="1">
    <source>
        <dbReference type="ARBA" id="ARBA00005771"/>
    </source>
</evidence>
<gene>
    <name evidence="4" type="ORF">TrLO_g667</name>
</gene>
<evidence type="ECO:0000259" key="3">
    <source>
        <dbReference type="Pfam" id="PF00685"/>
    </source>
</evidence>
<sequence>MPFELTQSDSDCVAKMKERLSGFETEEGRLSGLNYTPKIPNTEVIITTSPKAGTTWLQQICHQLRSPSPSGDMSFDEISSVVPWLELAHDQGQDLNQPQLNEEVTDLRIWKSHAWEPDCPKGAKYIVVARDPCDVAISFYKFFENWFFEKDEISVDAFVQEFWLMRGVPESKMQNASYFHHLLSWWRRRNDDDVLFLFFENLKSDLEKEVTKIATFISNSKWSCTSSSSISLATSMSSFEFMSSHSSHFNESLSKKARNVACGLREDAGMGDSKIKSGESGGGKKKLSEQLKGMIGEKWKEVMEEETGHATYELLRDNF</sequence>
<dbReference type="OrthoDB" id="205623at2759"/>
<dbReference type="AlphaFoldDB" id="A0A9W7FSD7"/>
<dbReference type="InterPro" id="IPR000863">
    <property type="entry name" value="Sulfotransferase_dom"/>
</dbReference>
<dbReference type="InterPro" id="IPR027417">
    <property type="entry name" value="P-loop_NTPase"/>
</dbReference>
<dbReference type="GO" id="GO:0008146">
    <property type="term" value="F:sulfotransferase activity"/>
    <property type="evidence" value="ECO:0007669"/>
    <property type="project" value="InterPro"/>
</dbReference>
<evidence type="ECO:0000256" key="2">
    <source>
        <dbReference type="ARBA" id="ARBA00022679"/>
    </source>
</evidence>
<keyword evidence="2" id="KW-0808">Transferase</keyword>
<dbReference type="EMBL" id="BRXW01000287">
    <property type="protein sequence ID" value="GMI17295.1"/>
    <property type="molecule type" value="Genomic_DNA"/>
</dbReference>
<protein>
    <recommendedName>
        <fullName evidence="3">Sulfotransferase domain-containing protein</fullName>
    </recommendedName>
</protein>
<comment type="caution">
    <text evidence="4">The sequence shown here is derived from an EMBL/GenBank/DDBJ whole genome shotgun (WGS) entry which is preliminary data.</text>
</comment>
<comment type="similarity">
    <text evidence="1">Belongs to the sulfotransferase 1 family.</text>
</comment>
<dbReference type="SUPFAM" id="SSF52540">
    <property type="entry name" value="P-loop containing nucleoside triphosphate hydrolases"/>
    <property type="match status" value="1"/>
</dbReference>
<reference evidence="5" key="1">
    <citation type="journal article" date="2023" name="Commun. Biol.">
        <title>Genome analysis of Parmales, the sister group of diatoms, reveals the evolutionary specialization of diatoms from phago-mixotrophs to photoautotrophs.</title>
        <authorList>
            <person name="Ban H."/>
            <person name="Sato S."/>
            <person name="Yoshikawa S."/>
            <person name="Yamada K."/>
            <person name="Nakamura Y."/>
            <person name="Ichinomiya M."/>
            <person name="Sato N."/>
            <person name="Blanc-Mathieu R."/>
            <person name="Endo H."/>
            <person name="Kuwata A."/>
            <person name="Ogata H."/>
        </authorList>
    </citation>
    <scope>NUCLEOTIDE SEQUENCE [LARGE SCALE GENOMIC DNA]</scope>
    <source>
        <strain evidence="5">NIES 3700</strain>
    </source>
</reference>
<dbReference type="PANTHER" id="PTHR11783">
    <property type="entry name" value="SULFOTRANSFERASE SULT"/>
    <property type="match status" value="1"/>
</dbReference>
<feature type="domain" description="Sulfotransferase" evidence="3">
    <location>
        <begin position="42"/>
        <end position="291"/>
    </location>
</feature>
<dbReference type="Pfam" id="PF00685">
    <property type="entry name" value="Sulfotransfer_1"/>
    <property type="match status" value="1"/>
</dbReference>
<dbReference type="Proteomes" id="UP001165122">
    <property type="component" value="Unassembled WGS sequence"/>
</dbReference>
<proteinExistence type="inferred from homology"/>
<dbReference type="Gene3D" id="3.40.50.300">
    <property type="entry name" value="P-loop containing nucleotide triphosphate hydrolases"/>
    <property type="match status" value="1"/>
</dbReference>
<keyword evidence="5" id="KW-1185">Reference proteome</keyword>
<evidence type="ECO:0000313" key="4">
    <source>
        <dbReference type="EMBL" id="GMI17295.1"/>
    </source>
</evidence>
<organism evidence="4 5">
    <name type="scientific">Triparma laevis f. longispina</name>
    <dbReference type="NCBI Taxonomy" id="1714387"/>
    <lineage>
        <taxon>Eukaryota</taxon>
        <taxon>Sar</taxon>
        <taxon>Stramenopiles</taxon>
        <taxon>Ochrophyta</taxon>
        <taxon>Bolidophyceae</taxon>
        <taxon>Parmales</taxon>
        <taxon>Triparmaceae</taxon>
        <taxon>Triparma</taxon>
    </lineage>
</organism>